<evidence type="ECO:0000313" key="6">
    <source>
        <dbReference type="EMBL" id="CAK9265080.1"/>
    </source>
</evidence>
<dbReference type="PANTHER" id="PTHR12548">
    <property type="entry name" value="TRANSCRIPTION FACTOR DP"/>
    <property type="match status" value="1"/>
</dbReference>
<keyword evidence="3" id="KW-0238">DNA-binding</keyword>
<evidence type="ECO:0000256" key="3">
    <source>
        <dbReference type="ARBA" id="ARBA00023125"/>
    </source>
</evidence>
<evidence type="ECO:0000256" key="2">
    <source>
        <dbReference type="ARBA" id="ARBA00023015"/>
    </source>
</evidence>
<dbReference type="InterPro" id="IPR037241">
    <property type="entry name" value="E2F-DP_heterodim"/>
</dbReference>
<protein>
    <recommendedName>
        <fullName evidence="5">Transcription factor DP C-terminal domain-containing protein</fullName>
    </recommendedName>
</protein>
<name>A0ABP0WHZ6_9BRYO</name>
<evidence type="ECO:0000313" key="7">
    <source>
        <dbReference type="Proteomes" id="UP001497444"/>
    </source>
</evidence>
<accession>A0ABP0WHZ6</accession>
<dbReference type="Pfam" id="PF08781">
    <property type="entry name" value="DP"/>
    <property type="match status" value="1"/>
</dbReference>
<dbReference type="PANTHER" id="PTHR12548:SF9">
    <property type="entry name" value="TRANSCRIPTION FACTOR DP"/>
    <property type="match status" value="1"/>
</dbReference>
<proteinExistence type="inferred from homology"/>
<dbReference type="EMBL" id="OZ020112">
    <property type="protein sequence ID" value="CAK9265080.1"/>
    <property type="molecule type" value="Genomic_DNA"/>
</dbReference>
<dbReference type="InterPro" id="IPR014889">
    <property type="entry name" value="Transc_factor_DP_C"/>
</dbReference>
<dbReference type="SMART" id="SM01138">
    <property type="entry name" value="DP"/>
    <property type="match status" value="1"/>
</dbReference>
<keyword evidence="7" id="KW-1185">Reference proteome</keyword>
<dbReference type="InterPro" id="IPR038168">
    <property type="entry name" value="TF_DP_C_sf"/>
</dbReference>
<evidence type="ECO:0000256" key="1">
    <source>
        <dbReference type="ARBA" id="ARBA00010940"/>
    </source>
</evidence>
<keyword evidence="4" id="KW-0804">Transcription</keyword>
<dbReference type="Gene3D" id="1.20.140.80">
    <property type="entry name" value="Transcription factor DP"/>
    <property type="match status" value="1"/>
</dbReference>
<gene>
    <name evidence="6" type="ORF">CSSPJE1EN1_LOCUS10558</name>
</gene>
<dbReference type="InterPro" id="IPR015648">
    <property type="entry name" value="Transcrpt_fac_DP"/>
</dbReference>
<dbReference type="SUPFAM" id="SSF144074">
    <property type="entry name" value="E2F-DP heterodimerization region"/>
    <property type="match status" value="1"/>
</dbReference>
<dbReference type="CDD" id="cd14458">
    <property type="entry name" value="DP_DD"/>
    <property type="match status" value="1"/>
</dbReference>
<organism evidence="6 7">
    <name type="scientific">Sphagnum jensenii</name>
    <dbReference type="NCBI Taxonomy" id="128206"/>
    <lineage>
        <taxon>Eukaryota</taxon>
        <taxon>Viridiplantae</taxon>
        <taxon>Streptophyta</taxon>
        <taxon>Embryophyta</taxon>
        <taxon>Bryophyta</taxon>
        <taxon>Sphagnophytina</taxon>
        <taxon>Sphagnopsida</taxon>
        <taxon>Sphagnales</taxon>
        <taxon>Sphagnaceae</taxon>
        <taxon>Sphagnum</taxon>
    </lineage>
</organism>
<evidence type="ECO:0000259" key="5">
    <source>
        <dbReference type="SMART" id="SM01138"/>
    </source>
</evidence>
<sequence length="86" mass="9677">MRVRGRIARKAAYLQERQAQVLWKMTGLQNLVSRNERLYQGTNSVPAGGVALPFILVQTGPQATVEVEISEDMQVVHFDFNSFLSL</sequence>
<evidence type="ECO:0000256" key="4">
    <source>
        <dbReference type="ARBA" id="ARBA00023163"/>
    </source>
</evidence>
<keyword evidence="2" id="KW-0805">Transcription regulation</keyword>
<comment type="similarity">
    <text evidence="1">Belongs to the E2F/DP family.</text>
</comment>
<feature type="domain" description="Transcription factor DP C-terminal" evidence="5">
    <location>
        <begin position="2"/>
        <end position="85"/>
    </location>
</feature>
<reference evidence="6" key="1">
    <citation type="submission" date="2024-02" db="EMBL/GenBank/DDBJ databases">
        <authorList>
            <consortium name="ELIXIR-Norway"/>
            <consortium name="Elixir Norway"/>
        </authorList>
    </citation>
    <scope>NUCLEOTIDE SEQUENCE</scope>
</reference>
<dbReference type="Proteomes" id="UP001497444">
    <property type="component" value="Chromosome 17"/>
</dbReference>